<evidence type="ECO:0000256" key="1">
    <source>
        <dbReference type="SAM" id="MobiDB-lite"/>
    </source>
</evidence>
<gene>
    <name evidence="4" type="ORF">SAMN02927928_0845</name>
</gene>
<dbReference type="STRING" id="260084.SAMN02927928_0845"/>
<evidence type="ECO:0000259" key="3">
    <source>
        <dbReference type="Pfam" id="PF05036"/>
    </source>
</evidence>
<feature type="region of interest" description="Disordered" evidence="1">
    <location>
        <begin position="70"/>
        <end position="91"/>
    </location>
</feature>
<dbReference type="Gene3D" id="3.30.70.1070">
    <property type="entry name" value="Sporulation related repeat"/>
    <property type="match status" value="1"/>
</dbReference>
<evidence type="ECO:0000313" key="4">
    <source>
        <dbReference type="EMBL" id="SCW38406.1"/>
    </source>
</evidence>
<dbReference type="Proteomes" id="UP000199150">
    <property type="component" value="Unassembled WGS sequence"/>
</dbReference>
<keyword evidence="2" id="KW-1133">Transmembrane helix</keyword>
<dbReference type="AlphaFoldDB" id="A0A1G4Q1G7"/>
<evidence type="ECO:0000256" key="2">
    <source>
        <dbReference type="SAM" id="Phobius"/>
    </source>
</evidence>
<keyword evidence="5" id="KW-1185">Reference proteome</keyword>
<protein>
    <submittedName>
        <fullName evidence="4">Sporulation related domain-containing protein</fullName>
    </submittedName>
</protein>
<dbReference type="InterPro" id="IPR036680">
    <property type="entry name" value="SPOR-like_sf"/>
</dbReference>
<organism evidence="4 5">
    <name type="scientific">Asticcacaulis taihuensis</name>
    <dbReference type="NCBI Taxonomy" id="260084"/>
    <lineage>
        <taxon>Bacteria</taxon>
        <taxon>Pseudomonadati</taxon>
        <taxon>Pseudomonadota</taxon>
        <taxon>Alphaproteobacteria</taxon>
        <taxon>Caulobacterales</taxon>
        <taxon>Caulobacteraceae</taxon>
        <taxon>Asticcacaulis</taxon>
    </lineage>
</organism>
<sequence>MAIVLPARDPPKADRTFLATGLSKLMSSLYLRARFHTTPVRNRTYYCVFRCETAGPMGIFTMSDKDRGDFGDRGTYSPPTEDNLSYESRRTPASRDKAPITLIISGICLVVLLLVVVILYNSGTLNKHGNIAPEVGDSLGDIKEGQVQDAKPLSDQDLSESGIATFAPGAEVPGARPAASASTVDIAPLPAAPIEGPLPSQATASAISSSAAPARIDATPVPGASASASQPAAAKPVASVAAKPVTAPVAAAKPAVSGSASVQIGAYTSTDIANAEYAKVASSYGLFVGGASKRIEKVTTPNGTFYRTAFTGLSADKAKSFCSALKASGHDCIVK</sequence>
<accession>A0A1G4Q1G7</accession>
<dbReference type="EMBL" id="FMTS01000001">
    <property type="protein sequence ID" value="SCW38406.1"/>
    <property type="molecule type" value="Genomic_DNA"/>
</dbReference>
<reference evidence="5" key="1">
    <citation type="submission" date="2016-10" db="EMBL/GenBank/DDBJ databases">
        <authorList>
            <person name="Varghese N."/>
            <person name="Submissions S."/>
        </authorList>
    </citation>
    <scope>NUCLEOTIDE SEQUENCE [LARGE SCALE GENOMIC DNA]</scope>
    <source>
        <strain evidence="5">CGMCC 1.3431</strain>
    </source>
</reference>
<feature type="compositionally biased region" description="Polar residues" evidence="1">
    <location>
        <begin position="77"/>
        <end position="86"/>
    </location>
</feature>
<feature type="domain" description="SPOR" evidence="3">
    <location>
        <begin position="258"/>
        <end position="334"/>
    </location>
</feature>
<dbReference type="InterPro" id="IPR007730">
    <property type="entry name" value="SPOR-like_dom"/>
</dbReference>
<name>A0A1G4Q1G7_9CAUL</name>
<dbReference type="Pfam" id="PF05036">
    <property type="entry name" value="SPOR"/>
    <property type="match status" value="1"/>
</dbReference>
<dbReference type="GO" id="GO:0042834">
    <property type="term" value="F:peptidoglycan binding"/>
    <property type="evidence" value="ECO:0007669"/>
    <property type="project" value="InterPro"/>
</dbReference>
<feature type="transmembrane region" description="Helical" evidence="2">
    <location>
        <begin position="98"/>
        <end position="120"/>
    </location>
</feature>
<proteinExistence type="predicted"/>
<keyword evidence="2" id="KW-0812">Transmembrane</keyword>
<keyword evidence="2" id="KW-0472">Membrane</keyword>
<evidence type="ECO:0000313" key="5">
    <source>
        <dbReference type="Proteomes" id="UP000199150"/>
    </source>
</evidence>